<keyword evidence="3" id="KW-1185">Reference proteome</keyword>
<proteinExistence type="predicted"/>
<feature type="transmembrane region" description="Helical" evidence="1">
    <location>
        <begin position="20"/>
        <end position="41"/>
    </location>
</feature>
<dbReference type="Proteomes" id="UP000527143">
    <property type="component" value="Unassembled WGS sequence"/>
</dbReference>
<dbReference type="AlphaFoldDB" id="A0A840YTD7"/>
<keyword evidence="1" id="KW-1133">Transmembrane helix</keyword>
<gene>
    <name evidence="2" type="ORF">FHT02_004206</name>
</gene>
<protein>
    <submittedName>
        <fullName evidence="2">Uncharacterized protein</fullName>
    </submittedName>
</protein>
<feature type="transmembrane region" description="Helical" evidence="1">
    <location>
        <begin position="47"/>
        <end position="69"/>
    </location>
</feature>
<evidence type="ECO:0000313" key="2">
    <source>
        <dbReference type="EMBL" id="MBB5712944.1"/>
    </source>
</evidence>
<organism evidence="2 3">
    <name type="scientific">Sphingomonas xinjiangensis</name>
    <dbReference type="NCBI Taxonomy" id="643568"/>
    <lineage>
        <taxon>Bacteria</taxon>
        <taxon>Pseudomonadati</taxon>
        <taxon>Pseudomonadota</taxon>
        <taxon>Alphaproteobacteria</taxon>
        <taxon>Sphingomonadales</taxon>
        <taxon>Sphingomonadaceae</taxon>
        <taxon>Sphingomonas</taxon>
    </lineage>
</organism>
<evidence type="ECO:0000313" key="3">
    <source>
        <dbReference type="Proteomes" id="UP000527143"/>
    </source>
</evidence>
<keyword evidence="1" id="KW-0812">Transmembrane</keyword>
<evidence type="ECO:0000256" key="1">
    <source>
        <dbReference type="SAM" id="Phobius"/>
    </source>
</evidence>
<accession>A0A840YTD7</accession>
<dbReference type="RefSeq" id="WP_184091845.1">
    <property type="nucleotide sequence ID" value="NZ_JACIJF010000032.1"/>
</dbReference>
<dbReference type="EMBL" id="JACIJF010000032">
    <property type="protein sequence ID" value="MBB5712944.1"/>
    <property type="molecule type" value="Genomic_DNA"/>
</dbReference>
<comment type="caution">
    <text evidence="2">The sequence shown here is derived from an EMBL/GenBank/DDBJ whole genome shotgun (WGS) entry which is preliminary data.</text>
</comment>
<sequence length="88" mass="9879">MSRNKHQFKPPEAAPRRLLARAIIGLVELLTSGAAFIWLWTSEQGQHLWVWIAIGVPLLLAYVFLGGYVRHRLGVLKTSLTDYSPPSP</sequence>
<name>A0A840YTD7_9SPHN</name>
<reference evidence="2 3" key="1">
    <citation type="submission" date="2020-08" db="EMBL/GenBank/DDBJ databases">
        <title>Genomic Encyclopedia of Type Strains, Phase IV (KMG-IV): sequencing the most valuable type-strain genomes for metagenomic binning, comparative biology and taxonomic classification.</title>
        <authorList>
            <person name="Goeker M."/>
        </authorList>
    </citation>
    <scope>NUCLEOTIDE SEQUENCE [LARGE SCALE GENOMIC DNA]</scope>
    <source>
        <strain evidence="2 3">DSM 26736</strain>
    </source>
</reference>
<keyword evidence="1" id="KW-0472">Membrane</keyword>